<organism evidence="7 8">
    <name type="scientific">Gnathostoma spinigerum</name>
    <dbReference type="NCBI Taxonomy" id="75299"/>
    <lineage>
        <taxon>Eukaryota</taxon>
        <taxon>Metazoa</taxon>
        <taxon>Ecdysozoa</taxon>
        <taxon>Nematoda</taxon>
        <taxon>Chromadorea</taxon>
        <taxon>Rhabditida</taxon>
        <taxon>Spirurina</taxon>
        <taxon>Gnathostomatomorpha</taxon>
        <taxon>Gnathostomatoidea</taxon>
        <taxon>Gnathostomatidae</taxon>
        <taxon>Gnathostoma</taxon>
    </lineage>
</organism>
<dbReference type="Gene3D" id="3.40.50.1820">
    <property type="entry name" value="alpha/beta hydrolase"/>
    <property type="match status" value="1"/>
</dbReference>
<feature type="active site" description="Nucleophile" evidence="6">
    <location>
        <position position="256"/>
    </location>
</feature>
<dbReference type="SUPFAM" id="SSF53474">
    <property type="entry name" value="alpha/beta-Hydrolases"/>
    <property type="match status" value="1"/>
</dbReference>
<dbReference type="EC" id="3.1.1.47" evidence="1 5"/>
<dbReference type="GO" id="GO:0003847">
    <property type="term" value="F:1-alkyl-2-acetylglycerophosphocholine esterase activity"/>
    <property type="evidence" value="ECO:0007669"/>
    <property type="project" value="UniProtKB-UniRule"/>
</dbReference>
<feature type="active site" description="Charge relay system" evidence="6">
    <location>
        <position position="334"/>
    </location>
</feature>
<dbReference type="InterPro" id="IPR029058">
    <property type="entry name" value="AB_hydrolase_fold"/>
</dbReference>
<comment type="catalytic activity">
    <reaction evidence="5">
        <text>a 1-O-alkyl-2-acetyl-sn-glycero-3-phosphocholine + H2O = a 1-O-alkyl-sn-glycero-3-phosphocholine + acetate + H(+)</text>
        <dbReference type="Rhea" id="RHEA:17777"/>
        <dbReference type="ChEBI" id="CHEBI:15377"/>
        <dbReference type="ChEBI" id="CHEBI:15378"/>
        <dbReference type="ChEBI" id="CHEBI:30089"/>
        <dbReference type="ChEBI" id="CHEBI:30909"/>
        <dbReference type="ChEBI" id="CHEBI:36707"/>
        <dbReference type="EC" id="3.1.1.47"/>
    </reaction>
</comment>
<dbReference type="PANTHER" id="PTHR10272:SF0">
    <property type="entry name" value="PLATELET-ACTIVATING FACTOR ACETYLHYDROLASE"/>
    <property type="match status" value="1"/>
</dbReference>
<evidence type="ECO:0000256" key="6">
    <source>
        <dbReference type="PIRSR" id="PIRSR018169-1"/>
    </source>
</evidence>
<keyword evidence="8" id="KW-1185">Reference proteome</keyword>
<gene>
    <name evidence="7" type="ORF">AB6A40_009059</name>
</gene>
<protein>
    <recommendedName>
        <fullName evidence="1 5">1-alkyl-2-acetylglycerophosphocholine esterase</fullName>
        <ecNumber evidence="1 5">3.1.1.47</ecNumber>
    </recommendedName>
</protein>
<keyword evidence="4 5" id="KW-0443">Lipid metabolism</keyword>
<feature type="active site" description="Charge relay system" evidence="6">
    <location>
        <position position="279"/>
    </location>
</feature>
<proteinExistence type="predicted"/>
<evidence type="ECO:0000256" key="1">
    <source>
        <dbReference type="ARBA" id="ARBA00013201"/>
    </source>
</evidence>
<evidence type="ECO:0000313" key="8">
    <source>
        <dbReference type="Proteomes" id="UP001608902"/>
    </source>
</evidence>
<dbReference type="AlphaFoldDB" id="A0ABD6F0V8"/>
<evidence type="ECO:0000256" key="2">
    <source>
        <dbReference type="ARBA" id="ARBA00022801"/>
    </source>
</evidence>
<evidence type="ECO:0000256" key="5">
    <source>
        <dbReference type="PIRNR" id="PIRNR018169"/>
    </source>
</evidence>
<dbReference type="PIRSF" id="PIRSF018169">
    <property type="entry name" value="PAF_acetylhydrolase"/>
    <property type="match status" value="1"/>
</dbReference>
<dbReference type="Proteomes" id="UP001608902">
    <property type="component" value="Unassembled WGS sequence"/>
</dbReference>
<accession>A0ABD6F0V8</accession>
<name>A0ABD6F0V8_9BILA</name>
<evidence type="ECO:0000256" key="4">
    <source>
        <dbReference type="ARBA" id="ARBA00023098"/>
    </source>
</evidence>
<reference evidence="7 8" key="1">
    <citation type="submission" date="2024-08" db="EMBL/GenBank/DDBJ databases">
        <title>Gnathostoma spinigerum genome.</title>
        <authorList>
            <person name="Gonzalez-Bertolin B."/>
            <person name="Monzon S."/>
            <person name="Zaballos A."/>
            <person name="Jimenez P."/>
            <person name="Dekumyoy P."/>
            <person name="Varona S."/>
            <person name="Cuesta I."/>
            <person name="Sumanam S."/>
            <person name="Adisakwattana P."/>
            <person name="Gasser R.B."/>
            <person name="Hernandez-Gonzalez A."/>
            <person name="Young N.D."/>
            <person name="Perteguer M.J."/>
        </authorList>
    </citation>
    <scope>NUCLEOTIDE SEQUENCE [LARGE SCALE GENOMIC DNA]</scope>
    <source>
        <strain evidence="7">AL3</strain>
        <tissue evidence="7">Liver</tissue>
    </source>
</reference>
<dbReference type="GO" id="GO:0016042">
    <property type="term" value="P:lipid catabolic process"/>
    <property type="evidence" value="ECO:0007669"/>
    <property type="project" value="UniProtKB-KW"/>
</dbReference>
<dbReference type="EMBL" id="JBGFUD010009068">
    <property type="protein sequence ID" value="MFH4982350.1"/>
    <property type="molecule type" value="Genomic_DNA"/>
</dbReference>
<evidence type="ECO:0000256" key="3">
    <source>
        <dbReference type="ARBA" id="ARBA00022963"/>
    </source>
</evidence>
<evidence type="ECO:0000313" key="7">
    <source>
        <dbReference type="EMBL" id="MFH4982350.1"/>
    </source>
</evidence>
<dbReference type="Pfam" id="PF03403">
    <property type="entry name" value="PAF-AH_p_II"/>
    <property type="match status" value="1"/>
</dbReference>
<keyword evidence="2 5" id="KW-0378">Hydrolase</keyword>
<dbReference type="InterPro" id="IPR016715">
    <property type="entry name" value="PAF_acetylhydro_eukaryote"/>
</dbReference>
<dbReference type="PANTHER" id="PTHR10272">
    <property type="entry name" value="PLATELET-ACTIVATING FACTOR ACETYLHYDROLASE"/>
    <property type="match status" value="1"/>
</dbReference>
<comment type="caution">
    <text evidence="7">The sequence shown here is derived from an EMBL/GenBank/DDBJ whole genome shotgun (WGS) entry which is preliminary data.</text>
</comment>
<keyword evidence="3 5" id="KW-0442">Lipid degradation</keyword>
<sequence length="406" mass="45305">MGGLVSLSWLGDDRSSLPLVGRGRYAVGCADLMVDDGQEGDSGVFARIFYPAVEEQNSDTERPLWVPRSEYIYGLASYRKVSPKKYNFLFAWLVGEKRIAAGWQKPLFVQSDDQMRFPLVVYSHGLSSCRLFQSAFCSSLASHGFIVAAVEHRDRSACWTYTVQKDSSTENAVEQPINMRFLTSEDNEFEIRNSQLHKRVSECVKLLGILEEINMGDFCGVRSSSVGSNLILGDDFDWSQFKGRIDLRQTSIIGHSFGGATALAASASSSDITCAVVIDGWMFPIEKDIYNQIQRPALFLNAAGFQWATNVRSMLEIGGERNKNVLLTFGDTMHASFTDFSLAIPTLFARCFGLCGKTDPYRCMEATVEICVKFLKKEFGGSSEEFWNAVRNYDDFVSQGTNLKLT</sequence>